<dbReference type="AlphaFoldDB" id="A0A1G8U9G3"/>
<dbReference type="InterPro" id="IPR050273">
    <property type="entry name" value="GppA/Ppx_hydrolase"/>
</dbReference>
<gene>
    <name evidence="3" type="ORF">SAMN04488074_102214</name>
</gene>
<sequence>MSEEPCRVGVLDVGCFSAHLVVVDRHEGSLLHPVLSHKVRLRLDQALDSSGEISPAGMAGVAAAVGQAQQAVRRAGVSTVVPFATSVIRDATNAAEVVDVVAARTGVELRTLSGAQEARLSYLAARNWFGWSAGALTVLDVGGGTVEMAVGEGTEPVAAHSLPLGARTLTRQWESEKLTGKRLRRTTADLVRMINADLPAGLPDGARCRAVGCSKVFQQLARMTGARAQRDGLFVARQLRAADLEKWIPRLAKLPAAERARLPGISEHRAHQSLAGAIAARALMEATGHDVVDICPWSTREGLLITLLEQPPRHAGGGLVAVA</sequence>
<organism evidence="3 4">
    <name type="scientific">Lentzea albidocapillata subsp. violacea</name>
    <dbReference type="NCBI Taxonomy" id="128104"/>
    <lineage>
        <taxon>Bacteria</taxon>
        <taxon>Bacillati</taxon>
        <taxon>Actinomycetota</taxon>
        <taxon>Actinomycetes</taxon>
        <taxon>Pseudonocardiales</taxon>
        <taxon>Pseudonocardiaceae</taxon>
        <taxon>Lentzea</taxon>
    </lineage>
</organism>
<dbReference type="SUPFAM" id="SSF53067">
    <property type="entry name" value="Actin-like ATPase domain"/>
    <property type="match status" value="2"/>
</dbReference>
<evidence type="ECO:0000313" key="4">
    <source>
        <dbReference type="Proteomes" id="UP000199682"/>
    </source>
</evidence>
<protein>
    <submittedName>
        <fullName evidence="3">Exopolyphosphatase / guanosine-5'-triphosphate,3'-diphosphate pyrophosphatase</fullName>
    </submittedName>
</protein>
<dbReference type="PANTHER" id="PTHR30005:SF0">
    <property type="entry name" value="RETROGRADE REGULATION PROTEIN 2"/>
    <property type="match status" value="1"/>
</dbReference>
<name>A0A1G8U9G3_9PSEU</name>
<dbReference type="Gene3D" id="3.30.420.40">
    <property type="match status" value="1"/>
</dbReference>
<dbReference type="Gene3D" id="3.30.420.150">
    <property type="entry name" value="Exopolyphosphatase. Domain 2"/>
    <property type="match status" value="1"/>
</dbReference>
<dbReference type="Pfam" id="PF02541">
    <property type="entry name" value="Ppx-GppA"/>
    <property type="match status" value="1"/>
</dbReference>
<evidence type="ECO:0000256" key="1">
    <source>
        <dbReference type="ARBA" id="ARBA00007125"/>
    </source>
</evidence>
<reference evidence="4" key="1">
    <citation type="submission" date="2016-10" db="EMBL/GenBank/DDBJ databases">
        <authorList>
            <person name="Varghese N."/>
            <person name="Submissions S."/>
        </authorList>
    </citation>
    <scope>NUCLEOTIDE SEQUENCE [LARGE SCALE GENOMIC DNA]</scope>
    <source>
        <strain evidence="4">DSM 44796</strain>
    </source>
</reference>
<evidence type="ECO:0000259" key="2">
    <source>
        <dbReference type="Pfam" id="PF02541"/>
    </source>
</evidence>
<evidence type="ECO:0000313" key="3">
    <source>
        <dbReference type="EMBL" id="SDJ49795.1"/>
    </source>
</evidence>
<dbReference type="PANTHER" id="PTHR30005">
    <property type="entry name" value="EXOPOLYPHOSPHATASE"/>
    <property type="match status" value="1"/>
</dbReference>
<accession>A0A1G8U9G3</accession>
<dbReference type="EMBL" id="FNET01000002">
    <property type="protein sequence ID" value="SDJ49795.1"/>
    <property type="molecule type" value="Genomic_DNA"/>
</dbReference>
<dbReference type="CDD" id="cd24056">
    <property type="entry name" value="ASKHA_NBD_MtPPX1-like"/>
    <property type="match status" value="1"/>
</dbReference>
<dbReference type="InterPro" id="IPR043129">
    <property type="entry name" value="ATPase_NBD"/>
</dbReference>
<proteinExistence type="inferred from homology"/>
<dbReference type="GO" id="GO:0016462">
    <property type="term" value="F:pyrophosphatase activity"/>
    <property type="evidence" value="ECO:0007669"/>
    <property type="project" value="TreeGrafter"/>
</dbReference>
<feature type="domain" description="Ppx/GppA phosphatase N-terminal" evidence="2">
    <location>
        <begin position="22"/>
        <end position="309"/>
    </location>
</feature>
<dbReference type="Proteomes" id="UP000199682">
    <property type="component" value="Unassembled WGS sequence"/>
</dbReference>
<dbReference type="InterPro" id="IPR003695">
    <property type="entry name" value="Ppx_GppA_N"/>
</dbReference>
<comment type="similarity">
    <text evidence="1">Belongs to the GppA/Ppx family.</text>
</comment>